<dbReference type="OrthoDB" id="2951834at2759"/>
<protein>
    <recommendedName>
        <fullName evidence="1">2EXR domain-containing protein</fullName>
    </recommendedName>
</protein>
<evidence type="ECO:0000313" key="3">
    <source>
        <dbReference type="Proteomes" id="UP000799291"/>
    </source>
</evidence>
<feature type="non-terminal residue" evidence="2">
    <location>
        <position position="220"/>
    </location>
</feature>
<gene>
    <name evidence="2" type="ORF">K458DRAFT_242488</name>
</gene>
<dbReference type="Proteomes" id="UP000799291">
    <property type="component" value="Unassembled WGS sequence"/>
</dbReference>
<organism evidence="2 3">
    <name type="scientific">Lentithecium fluviatile CBS 122367</name>
    <dbReference type="NCBI Taxonomy" id="1168545"/>
    <lineage>
        <taxon>Eukaryota</taxon>
        <taxon>Fungi</taxon>
        <taxon>Dikarya</taxon>
        <taxon>Ascomycota</taxon>
        <taxon>Pezizomycotina</taxon>
        <taxon>Dothideomycetes</taxon>
        <taxon>Pleosporomycetidae</taxon>
        <taxon>Pleosporales</taxon>
        <taxon>Massarineae</taxon>
        <taxon>Lentitheciaceae</taxon>
        <taxon>Lentithecium</taxon>
    </lineage>
</organism>
<accession>A0A6G1JDK6</accession>
<dbReference type="Pfam" id="PF20150">
    <property type="entry name" value="2EXR"/>
    <property type="match status" value="1"/>
</dbReference>
<dbReference type="AlphaFoldDB" id="A0A6G1JDK6"/>
<dbReference type="EMBL" id="MU005573">
    <property type="protein sequence ID" value="KAF2688310.1"/>
    <property type="molecule type" value="Genomic_DNA"/>
</dbReference>
<dbReference type="InterPro" id="IPR038883">
    <property type="entry name" value="AN11006-like"/>
</dbReference>
<keyword evidence="3" id="KW-1185">Reference proteome</keyword>
<reference evidence="2" key="1">
    <citation type="journal article" date="2020" name="Stud. Mycol.">
        <title>101 Dothideomycetes genomes: a test case for predicting lifestyles and emergence of pathogens.</title>
        <authorList>
            <person name="Haridas S."/>
            <person name="Albert R."/>
            <person name="Binder M."/>
            <person name="Bloem J."/>
            <person name="Labutti K."/>
            <person name="Salamov A."/>
            <person name="Andreopoulos B."/>
            <person name="Baker S."/>
            <person name="Barry K."/>
            <person name="Bills G."/>
            <person name="Bluhm B."/>
            <person name="Cannon C."/>
            <person name="Castanera R."/>
            <person name="Culley D."/>
            <person name="Daum C."/>
            <person name="Ezra D."/>
            <person name="Gonzalez J."/>
            <person name="Henrissat B."/>
            <person name="Kuo A."/>
            <person name="Liang C."/>
            <person name="Lipzen A."/>
            <person name="Lutzoni F."/>
            <person name="Magnuson J."/>
            <person name="Mondo S."/>
            <person name="Nolan M."/>
            <person name="Ohm R."/>
            <person name="Pangilinan J."/>
            <person name="Park H.-J."/>
            <person name="Ramirez L."/>
            <person name="Alfaro M."/>
            <person name="Sun H."/>
            <person name="Tritt A."/>
            <person name="Yoshinaga Y."/>
            <person name="Zwiers L.-H."/>
            <person name="Turgeon B."/>
            <person name="Goodwin S."/>
            <person name="Spatafora J."/>
            <person name="Crous P."/>
            <person name="Grigoriev I."/>
        </authorList>
    </citation>
    <scope>NUCLEOTIDE SEQUENCE</scope>
    <source>
        <strain evidence="2">CBS 122367</strain>
    </source>
</reference>
<dbReference type="InterPro" id="IPR045518">
    <property type="entry name" value="2EXR"/>
</dbReference>
<feature type="domain" description="2EXR" evidence="1">
    <location>
        <begin position="27"/>
        <end position="101"/>
    </location>
</feature>
<evidence type="ECO:0000313" key="2">
    <source>
        <dbReference type="EMBL" id="KAF2688310.1"/>
    </source>
</evidence>
<dbReference type="PANTHER" id="PTHR42085:SF4">
    <property type="entry name" value="F-BOX DOMAIN-CONTAINING PROTEIN"/>
    <property type="match status" value="1"/>
</dbReference>
<dbReference type="PANTHER" id="PTHR42085">
    <property type="entry name" value="F-BOX DOMAIN-CONTAINING PROTEIN"/>
    <property type="match status" value="1"/>
</dbReference>
<feature type="non-terminal residue" evidence="2">
    <location>
        <position position="1"/>
    </location>
</feature>
<evidence type="ECO:0000259" key="1">
    <source>
        <dbReference type="Pfam" id="PF20150"/>
    </source>
</evidence>
<sequence length="220" mass="25118">SPLQTRRRTLTMSRNLNGTTSPQDKSLFFRFPAELRNLIYKELLCPDATSLKELTKSDMDLSVRRFNKTSTKTSLHPAILSTCRRIHEEATQMLYTPHTFHAHPTLLTSLPHLCSSSKPVLYAPLTTMITRWQLCLRLDTDPRFAFEQATAAFSGAEYLEIRVWQAQFEACDYAVLKLFTGVRGVQVARVGGSVDPKLARWLEDLMMKPLEKTCECEDEC</sequence>
<proteinExistence type="predicted"/>
<name>A0A6G1JDK6_9PLEO</name>